<proteinExistence type="predicted"/>
<dbReference type="InterPro" id="IPR005162">
    <property type="entry name" value="Retrotrans_gag_dom"/>
</dbReference>
<dbReference type="SUPFAM" id="SSF57756">
    <property type="entry name" value="Retrovirus zinc finger-like domains"/>
    <property type="match status" value="1"/>
</dbReference>
<dbReference type="SUPFAM" id="SSF56672">
    <property type="entry name" value="DNA/RNA polymerases"/>
    <property type="match status" value="1"/>
</dbReference>
<dbReference type="GO" id="GO:0003723">
    <property type="term" value="F:RNA binding"/>
    <property type="evidence" value="ECO:0007669"/>
    <property type="project" value="UniProtKB-UniRule"/>
</dbReference>
<dbReference type="InterPro" id="IPR036691">
    <property type="entry name" value="Endo/exonu/phosph_ase_sf"/>
</dbReference>
<feature type="non-terminal residue" evidence="7">
    <location>
        <position position="1"/>
    </location>
</feature>
<dbReference type="InterPro" id="IPR001878">
    <property type="entry name" value="Znf_CCHC"/>
</dbReference>
<dbReference type="SMART" id="SM00343">
    <property type="entry name" value="ZnF_C2HC"/>
    <property type="match status" value="2"/>
</dbReference>
<dbReference type="Pfam" id="PF03732">
    <property type="entry name" value="Retrotrans_gag"/>
    <property type="match status" value="1"/>
</dbReference>
<dbReference type="PROSITE" id="PS50158">
    <property type="entry name" value="ZF_CCHC"/>
    <property type="match status" value="2"/>
</dbReference>
<dbReference type="GO" id="GO:0003964">
    <property type="term" value="F:RNA-directed DNA polymerase activity"/>
    <property type="evidence" value="ECO:0007669"/>
    <property type="project" value="UniProtKB-KW"/>
</dbReference>
<dbReference type="InterPro" id="IPR043502">
    <property type="entry name" value="DNA/RNA_pol_sf"/>
</dbReference>
<dbReference type="GO" id="GO:0008270">
    <property type="term" value="F:zinc ion binding"/>
    <property type="evidence" value="ECO:0007669"/>
    <property type="project" value="UniProtKB-KW"/>
</dbReference>
<gene>
    <name evidence="7" type="ORF">Tci_350666</name>
</gene>
<evidence type="ECO:0000256" key="3">
    <source>
        <dbReference type="SAM" id="MobiDB-lite"/>
    </source>
</evidence>
<comment type="caution">
    <text evidence="7">The sequence shown here is derived from an EMBL/GenBank/DDBJ whole genome shotgun (WGS) entry which is preliminary data.</text>
</comment>
<dbReference type="CDD" id="cd01650">
    <property type="entry name" value="RT_nLTR_like"/>
    <property type="match status" value="1"/>
</dbReference>
<dbReference type="SMART" id="SM00360">
    <property type="entry name" value="RRM"/>
    <property type="match status" value="1"/>
</dbReference>
<dbReference type="Pfam" id="PF00078">
    <property type="entry name" value="RVT_1"/>
    <property type="match status" value="1"/>
</dbReference>
<feature type="domain" description="Reverse transcriptase" evidence="6">
    <location>
        <begin position="907"/>
        <end position="1170"/>
    </location>
</feature>
<feature type="compositionally biased region" description="Basic and acidic residues" evidence="3">
    <location>
        <begin position="1551"/>
        <end position="1561"/>
    </location>
</feature>
<organism evidence="7">
    <name type="scientific">Tanacetum cinerariifolium</name>
    <name type="common">Dalmatian daisy</name>
    <name type="synonym">Chrysanthemum cinerariifolium</name>
    <dbReference type="NCBI Taxonomy" id="118510"/>
    <lineage>
        <taxon>Eukaryota</taxon>
        <taxon>Viridiplantae</taxon>
        <taxon>Streptophyta</taxon>
        <taxon>Embryophyta</taxon>
        <taxon>Tracheophyta</taxon>
        <taxon>Spermatophyta</taxon>
        <taxon>Magnoliopsida</taxon>
        <taxon>eudicotyledons</taxon>
        <taxon>Gunneridae</taxon>
        <taxon>Pentapetalae</taxon>
        <taxon>asterids</taxon>
        <taxon>campanulids</taxon>
        <taxon>Asterales</taxon>
        <taxon>Asteraceae</taxon>
        <taxon>Asteroideae</taxon>
        <taxon>Anthemideae</taxon>
        <taxon>Anthemidinae</taxon>
        <taxon>Tanacetum</taxon>
    </lineage>
</organism>
<keyword evidence="1" id="KW-0479">Metal-binding</keyword>
<keyword evidence="7" id="KW-0808">Transferase</keyword>
<dbReference type="InterPro" id="IPR036875">
    <property type="entry name" value="Znf_CCHC_sf"/>
</dbReference>
<dbReference type="PANTHER" id="PTHR46890">
    <property type="entry name" value="NON-LTR RETROLELEMENT REVERSE TRANSCRIPTASE-LIKE PROTEIN-RELATED"/>
    <property type="match status" value="1"/>
</dbReference>
<feature type="compositionally biased region" description="Acidic residues" evidence="3">
    <location>
        <begin position="337"/>
        <end position="352"/>
    </location>
</feature>
<dbReference type="SUPFAM" id="SSF54928">
    <property type="entry name" value="RNA-binding domain, RBD"/>
    <property type="match status" value="1"/>
</dbReference>
<feature type="region of interest" description="Disordered" evidence="3">
    <location>
        <begin position="337"/>
        <end position="360"/>
    </location>
</feature>
<dbReference type="Gene3D" id="3.60.10.10">
    <property type="entry name" value="Endonuclease/exonuclease/phosphatase"/>
    <property type="match status" value="1"/>
</dbReference>
<dbReference type="PROSITE" id="PS50102">
    <property type="entry name" value="RRM"/>
    <property type="match status" value="1"/>
</dbReference>
<keyword evidence="1" id="KW-0863">Zinc-finger</keyword>
<dbReference type="CDD" id="cd00590">
    <property type="entry name" value="RRM_SF"/>
    <property type="match status" value="1"/>
</dbReference>
<dbReference type="InterPro" id="IPR035979">
    <property type="entry name" value="RBD_domain_sf"/>
</dbReference>
<dbReference type="EMBL" id="BKCJ010130019">
    <property type="protein sequence ID" value="GEX78691.1"/>
    <property type="molecule type" value="Genomic_DNA"/>
</dbReference>
<feature type="region of interest" description="Disordered" evidence="3">
    <location>
        <begin position="1551"/>
        <end position="1570"/>
    </location>
</feature>
<dbReference type="PANTHER" id="PTHR46890:SF48">
    <property type="entry name" value="RNA-DIRECTED DNA POLYMERASE"/>
    <property type="match status" value="1"/>
</dbReference>
<sequence>NLVFLHQDIDVCSWDLAYDFDCSLHIIVITIIRRFLDPVSFAMGATSHNFFKSKEEYTQANSKSVFVTNFPDHFSARDLWNVCLTYGIIVDVFVPFKRSKAGKKFAFLRFIKVDNLERLIGNLCTIWIGRLRLHTNIMRFQKEPKSNGTASTNSNNVHSTLPKTNVSGGAFRKTFATVLSHGPSVDEPSALVLDDSCLSERDFSCSFMGKVKDINAMSNLYFALSNEGFTNVKLSYLGGHWVLMELDTIATKEKVTIEGLLVKALTRNTFAKITSTWGELIDIDDAENSPLSCIRVCVKTKPHVLIDDMIKIIIKGQIYWIRVKEWEAWIPEFGIDSEDDSSSDDEFEGDNANDDRSINEDLEHVSDTKFDQVQEPLLHTSPNFVGQHVKSEDPFGIYEILNKNKESSGDDPKYPFGYTAVGSNTDVDNFVVTKQEMLDHTSPQASLHGDGTNRVNNESRSKASFVNGNHFSGTKIQASGSILDVMDELIKELNNKHIVNFVGIQETKMGIMDLFSVKELWGNLAFDYAFSPSVGSSGGILCAWDPSVFVKDNSKVLDSFVAVYGTWIPSTTKLLVITIYAPQDLSERRLLWEYLHHLLDLWDGESILLGDFNEVRFKHERYGSVFNPNGANVFNNFIASSSLVDLPMDGYSFTWSHKSASKMSKLDRFLISDGLLAYFPSLSVTCLDKHLSDHRPILLREINVDYGPYPFCFFNSWSARIVFDSMIEDSWKSYIGSDSNSIINLKKKLQALKSCIKMWLADDNRKLLTNKRSIQNRLIELDKSFDQCKCTDDLIRERSNLFKDLQDLNHASSLDLIQKAKTGGPLRETKTQSISTASLIKSVPSWRFVLTADQMDDLERVVSYDEIKNAIWDCGTNKSPGPDGFTFKFFRKYWKIIDNDVVAAVMCFFDTGVFPPGCNSSFIALIPKMHGAKMVKDFRPISLIGSIYKIIAKVLANRLSYVISDLVSIEQSAFVANRFILDGPFILNELFSWCKHKNSKALIFKINFKKAFDSVCWDYLDMVLLHFGFGSKWRSWIHGCLKSAMGSILINGSLTMEFEFYKGLKQGDPLSPFLFILIMESLHISFSNVVNAGLFNASGLKINLLKSKIMGIGISNDVVVSAARSIGCLVMHSPFNYLGVKLKTLSIGGRLTLIKSVLSSLPLYYMSSFKAPKSALNRLEAIRRNFFNGSDCSKKKLSLISWKIDLASKNNGGLGISSFFALNRALNFKWIWRFFANGSSFWAWFIAAVHGSRGAIDNSSPYFRHSPWLDIIGEFKKLSSNGIDLISPPRSDIEEEQFTLLSLTLSTVLLPNSNDRWHWSLDSSDPQDLLSYDDWLLWFKSLRMTKRLKDVFEGKMAPKRTTKSSPDATTTTTTSVTDAQLKALIDQGVARALAARNADKNTNSDDSHVSGTGTKGVVELTQWFKKMETVFSISHCSVENQIKFSTCTFFGSALTLWNSHVMTVGPDAAYAITWVDMKKKMTDKYCPRGEMKKLESELWNLREADKIERYVGGLLDVIHGSVVASRPKTMQEEIEMANELMDKRNNTWAERQAKNKRKDDNNNQAQQQPLRKQGVAIAYIAGPGERKEYVGTLPFCNKCKFYHNGQYTLKCVNCKRVGHLTRDCRSPATTNNYRNPNCYECGNQWHYRSDCPELKNQDHENQAGGTGAHGMVHALEGGETNQDLNDVEDDINA</sequence>
<evidence type="ECO:0000256" key="1">
    <source>
        <dbReference type="PROSITE-ProRule" id="PRU00047"/>
    </source>
</evidence>
<keyword evidence="7" id="KW-0548">Nucleotidyltransferase</keyword>
<keyword evidence="1" id="KW-0862">Zinc</keyword>
<feature type="domain" description="CCHC-type" evidence="5">
    <location>
        <begin position="1638"/>
        <end position="1653"/>
    </location>
</feature>
<feature type="domain" description="RRM" evidence="4">
    <location>
        <begin position="63"/>
        <end position="145"/>
    </location>
</feature>
<dbReference type="InterPro" id="IPR000504">
    <property type="entry name" value="RRM_dom"/>
</dbReference>
<evidence type="ECO:0000259" key="5">
    <source>
        <dbReference type="PROSITE" id="PS50158"/>
    </source>
</evidence>
<evidence type="ECO:0000259" key="6">
    <source>
        <dbReference type="PROSITE" id="PS50878"/>
    </source>
</evidence>
<dbReference type="Pfam" id="PF00076">
    <property type="entry name" value="RRM_1"/>
    <property type="match status" value="1"/>
</dbReference>
<feature type="region of interest" description="Disordered" evidence="3">
    <location>
        <begin position="1658"/>
        <end position="1693"/>
    </location>
</feature>
<accession>A0A699HEU4</accession>
<keyword evidence="7" id="KW-0695">RNA-directed DNA polymerase</keyword>
<evidence type="ECO:0000256" key="2">
    <source>
        <dbReference type="PROSITE-ProRule" id="PRU00176"/>
    </source>
</evidence>
<protein>
    <submittedName>
        <fullName evidence="7">RNA-directed DNA polymerase, eukaryota</fullName>
    </submittedName>
</protein>
<dbReference type="InterPro" id="IPR052343">
    <property type="entry name" value="Retrotransposon-Effector_Assoc"/>
</dbReference>
<dbReference type="SUPFAM" id="SSF56219">
    <property type="entry name" value="DNase I-like"/>
    <property type="match status" value="1"/>
</dbReference>
<dbReference type="Gene3D" id="3.30.70.330">
    <property type="match status" value="1"/>
</dbReference>
<name>A0A699HEU4_TANCI</name>
<feature type="domain" description="CCHC-type" evidence="5">
    <location>
        <begin position="1610"/>
        <end position="1626"/>
    </location>
</feature>
<evidence type="ECO:0000259" key="4">
    <source>
        <dbReference type="PROSITE" id="PS50102"/>
    </source>
</evidence>
<keyword evidence="2" id="KW-0694">RNA-binding</keyword>
<dbReference type="InterPro" id="IPR000477">
    <property type="entry name" value="RT_dom"/>
</dbReference>
<dbReference type="PROSITE" id="PS50878">
    <property type="entry name" value="RT_POL"/>
    <property type="match status" value="1"/>
</dbReference>
<evidence type="ECO:0000313" key="7">
    <source>
        <dbReference type="EMBL" id="GEX78691.1"/>
    </source>
</evidence>
<dbReference type="Gene3D" id="4.10.60.10">
    <property type="entry name" value="Zinc finger, CCHC-type"/>
    <property type="match status" value="1"/>
</dbReference>
<reference evidence="7" key="1">
    <citation type="journal article" date="2019" name="Sci. Rep.">
        <title>Draft genome of Tanacetum cinerariifolium, the natural source of mosquito coil.</title>
        <authorList>
            <person name="Yamashiro T."/>
            <person name="Shiraishi A."/>
            <person name="Satake H."/>
            <person name="Nakayama K."/>
        </authorList>
    </citation>
    <scope>NUCLEOTIDE SEQUENCE</scope>
</reference>
<dbReference type="InterPro" id="IPR012677">
    <property type="entry name" value="Nucleotide-bd_a/b_plait_sf"/>
</dbReference>